<dbReference type="EMBL" id="CAJNNV010027634">
    <property type="protein sequence ID" value="CAE8621054.1"/>
    <property type="molecule type" value="Genomic_DNA"/>
</dbReference>
<gene>
    <name evidence="2" type="ORF">PGLA1383_LOCUS38578</name>
    <name evidence="3" type="ORF">PGLA2088_LOCUS14373</name>
</gene>
<evidence type="ECO:0000313" key="3">
    <source>
        <dbReference type="EMBL" id="CAE8660999.1"/>
    </source>
</evidence>
<evidence type="ECO:0000256" key="1">
    <source>
        <dbReference type="SAM" id="MobiDB-lite"/>
    </source>
</evidence>
<proteinExistence type="predicted"/>
<feature type="compositionally biased region" description="Basic and acidic residues" evidence="1">
    <location>
        <begin position="23"/>
        <end position="38"/>
    </location>
</feature>
<dbReference type="EMBL" id="CAJNNW010017482">
    <property type="protein sequence ID" value="CAE8660999.1"/>
    <property type="molecule type" value="Genomic_DNA"/>
</dbReference>
<sequence length="183" mass="20962">MSIDMGFNIQWCSRIEKEERAFLKASEEGKLRKKEERRKQRRKSRGADREGDGCRTPLSLAGSSSLSHASLYDDDRSSLCSGASRASRPQRAKSQADLVPAEWKAMAHFPVVDKDMMTARVVQTTDGTIPTMTLRREDVKAMWWAGRGTYMKYTPEFHFQEKPGWTPEDILKDHKKERGGQKH</sequence>
<accession>A0A813GDV2</accession>
<feature type="compositionally biased region" description="Basic and acidic residues" evidence="1">
    <location>
        <begin position="169"/>
        <end position="183"/>
    </location>
</feature>
<keyword evidence="4" id="KW-1185">Reference proteome</keyword>
<dbReference type="Proteomes" id="UP000654075">
    <property type="component" value="Unassembled WGS sequence"/>
</dbReference>
<organism evidence="2 4">
    <name type="scientific">Polarella glacialis</name>
    <name type="common">Dinoflagellate</name>
    <dbReference type="NCBI Taxonomy" id="89957"/>
    <lineage>
        <taxon>Eukaryota</taxon>
        <taxon>Sar</taxon>
        <taxon>Alveolata</taxon>
        <taxon>Dinophyceae</taxon>
        <taxon>Suessiales</taxon>
        <taxon>Suessiaceae</taxon>
        <taxon>Polarella</taxon>
    </lineage>
</organism>
<evidence type="ECO:0000313" key="4">
    <source>
        <dbReference type="Proteomes" id="UP000654075"/>
    </source>
</evidence>
<dbReference type="AlphaFoldDB" id="A0A813GDV2"/>
<comment type="caution">
    <text evidence="2">The sequence shown here is derived from an EMBL/GenBank/DDBJ whole genome shotgun (WGS) entry which is preliminary data.</text>
</comment>
<dbReference type="OrthoDB" id="406298at2759"/>
<feature type="compositionally biased region" description="Low complexity" evidence="1">
    <location>
        <begin position="58"/>
        <end position="70"/>
    </location>
</feature>
<name>A0A813GDV2_POLGL</name>
<feature type="region of interest" description="Disordered" evidence="1">
    <location>
        <begin position="164"/>
        <end position="183"/>
    </location>
</feature>
<dbReference type="Proteomes" id="UP000626109">
    <property type="component" value="Unassembled WGS sequence"/>
</dbReference>
<protein>
    <submittedName>
        <fullName evidence="2">Uncharacterized protein</fullName>
    </submittedName>
</protein>
<evidence type="ECO:0000313" key="2">
    <source>
        <dbReference type="EMBL" id="CAE8621054.1"/>
    </source>
</evidence>
<feature type="region of interest" description="Disordered" evidence="1">
    <location>
        <begin position="23"/>
        <end position="95"/>
    </location>
</feature>
<reference evidence="2" key="1">
    <citation type="submission" date="2021-02" db="EMBL/GenBank/DDBJ databases">
        <authorList>
            <person name="Dougan E. K."/>
            <person name="Rhodes N."/>
            <person name="Thang M."/>
            <person name="Chan C."/>
        </authorList>
    </citation>
    <scope>NUCLEOTIDE SEQUENCE</scope>
</reference>